<dbReference type="AlphaFoldDB" id="A0A8J3Z9I5"/>
<dbReference type="EMBL" id="BOPG01000050">
    <property type="protein sequence ID" value="GIJ60064.1"/>
    <property type="molecule type" value="Genomic_DNA"/>
</dbReference>
<dbReference type="Proteomes" id="UP000612585">
    <property type="component" value="Unassembled WGS sequence"/>
</dbReference>
<evidence type="ECO:0000313" key="1">
    <source>
        <dbReference type="EMBL" id="GIJ60064.1"/>
    </source>
</evidence>
<comment type="caution">
    <text evidence="1">The sequence shown here is derived from an EMBL/GenBank/DDBJ whole genome shotgun (WGS) entry which is preliminary data.</text>
</comment>
<accession>A0A8J3Z9I5</accession>
<organism evidence="1 2">
    <name type="scientific">Virgisporangium aurantiacum</name>
    <dbReference type="NCBI Taxonomy" id="175570"/>
    <lineage>
        <taxon>Bacteria</taxon>
        <taxon>Bacillati</taxon>
        <taxon>Actinomycetota</taxon>
        <taxon>Actinomycetes</taxon>
        <taxon>Micromonosporales</taxon>
        <taxon>Micromonosporaceae</taxon>
        <taxon>Virgisporangium</taxon>
    </lineage>
</organism>
<proteinExistence type="predicted"/>
<name>A0A8J3Z9I5_9ACTN</name>
<reference evidence="1" key="1">
    <citation type="submission" date="2021-01" db="EMBL/GenBank/DDBJ databases">
        <title>Whole genome shotgun sequence of Virgisporangium aurantiacum NBRC 16421.</title>
        <authorList>
            <person name="Komaki H."/>
            <person name="Tamura T."/>
        </authorList>
    </citation>
    <scope>NUCLEOTIDE SEQUENCE</scope>
    <source>
        <strain evidence="1">NBRC 16421</strain>
    </source>
</reference>
<keyword evidence="2" id="KW-1185">Reference proteome</keyword>
<evidence type="ECO:0000313" key="2">
    <source>
        <dbReference type="Proteomes" id="UP000612585"/>
    </source>
</evidence>
<sequence>MGAEAAAQLVVEAATIHAVHVADEDGYCRGCLLQWALLTRHPCSQDRWAVAVIDEHATDR</sequence>
<dbReference type="RefSeq" id="WP_204003849.1">
    <property type="nucleotide sequence ID" value="NZ_BOPG01000050.1"/>
</dbReference>
<protein>
    <submittedName>
        <fullName evidence="1">Uncharacterized protein</fullName>
    </submittedName>
</protein>
<gene>
    <name evidence="1" type="ORF">Vau01_075800</name>
</gene>